<reference evidence="3 4" key="1">
    <citation type="submission" date="2021-09" db="EMBL/GenBank/DDBJ databases">
        <title>Whole genome sequence of Nocardioides sp. GBK3QG-3.</title>
        <authorList>
            <person name="Tuo L."/>
        </authorList>
    </citation>
    <scope>NUCLEOTIDE SEQUENCE [LARGE SCALE GENOMIC DNA]</scope>
    <source>
        <strain evidence="3 4">GBK3QG-3</strain>
    </source>
</reference>
<gene>
    <name evidence="3" type="ORF">K8U61_23875</name>
</gene>
<proteinExistence type="predicted"/>
<feature type="transmembrane region" description="Helical" evidence="1">
    <location>
        <begin position="288"/>
        <end position="307"/>
    </location>
</feature>
<feature type="transmembrane region" description="Helical" evidence="1">
    <location>
        <begin position="111"/>
        <end position="130"/>
    </location>
</feature>
<dbReference type="EMBL" id="JAIQZJ010000026">
    <property type="protein sequence ID" value="MBZ5741220.1"/>
    <property type="molecule type" value="Genomic_DNA"/>
</dbReference>
<feature type="transmembrane region" description="Helical" evidence="1">
    <location>
        <begin position="194"/>
        <end position="212"/>
    </location>
</feature>
<keyword evidence="1" id="KW-0812">Transmembrane</keyword>
<dbReference type="RefSeq" id="WP_224125519.1">
    <property type="nucleotide sequence ID" value="NZ_JAIQZJ010000026.1"/>
</dbReference>
<comment type="caution">
    <text evidence="3">The sequence shown here is derived from an EMBL/GenBank/DDBJ whole genome shotgun (WGS) entry which is preliminary data.</text>
</comment>
<feature type="domain" description="DUF2157" evidence="2">
    <location>
        <begin position="15"/>
        <end position="155"/>
    </location>
</feature>
<accession>A0ABS7UJM2</accession>
<dbReference type="Proteomes" id="UP000780875">
    <property type="component" value="Unassembled WGS sequence"/>
</dbReference>
<feature type="transmembrane region" description="Helical" evidence="1">
    <location>
        <begin position="51"/>
        <end position="72"/>
    </location>
</feature>
<feature type="transmembrane region" description="Helical" evidence="1">
    <location>
        <begin position="142"/>
        <end position="162"/>
    </location>
</feature>
<evidence type="ECO:0000256" key="1">
    <source>
        <dbReference type="SAM" id="Phobius"/>
    </source>
</evidence>
<keyword evidence="1" id="KW-0472">Membrane</keyword>
<evidence type="ECO:0000259" key="2">
    <source>
        <dbReference type="Pfam" id="PF09925"/>
    </source>
</evidence>
<feature type="transmembrane region" description="Helical" evidence="1">
    <location>
        <begin position="263"/>
        <end position="282"/>
    </location>
</feature>
<protein>
    <submittedName>
        <fullName evidence="3">DUF2157 domain-containing protein</fullName>
    </submittedName>
</protein>
<evidence type="ECO:0000313" key="4">
    <source>
        <dbReference type="Proteomes" id="UP000780875"/>
    </source>
</evidence>
<feature type="transmembrane region" description="Helical" evidence="1">
    <location>
        <begin position="78"/>
        <end position="99"/>
    </location>
</feature>
<name>A0ABS7UJM2_9ACTN</name>
<keyword evidence="1" id="KW-1133">Transmembrane helix</keyword>
<evidence type="ECO:0000313" key="3">
    <source>
        <dbReference type="EMBL" id="MBZ5741220.1"/>
    </source>
</evidence>
<feature type="transmembrane region" description="Helical" evidence="1">
    <location>
        <begin position="238"/>
        <end position="256"/>
    </location>
</feature>
<dbReference type="InterPro" id="IPR018677">
    <property type="entry name" value="DUF2157"/>
</dbReference>
<sequence>MTVTRVPDSLDQLLERWVEAGVITPVQADEMRVVAQSPAPPSRRTPLVEEALAYVGGAVALAGCGLLAAYYWSDLASGARLGVVLGAAVALLLGGAAVPDRLGSAGRRLRGVLWLASTAAWAGAVAVLLGDVLSSADLRNETVVVLVAAATLAYAAALWAALRYGLQQAATMASAALLAAAVVDRLDLPGEPGMGVWAVGLLWAALGLARVLSPPETPVLLGAGTAVLGAMMSSTTDAGLVLVLVTVVGVVVAAVVRRDLALLALGGLAALVNVPAAMARWFSDSTAAAIALVVVGAALVALSVVMARRGAGARSPGPERSRGAR</sequence>
<keyword evidence="4" id="KW-1185">Reference proteome</keyword>
<dbReference type="Pfam" id="PF09925">
    <property type="entry name" value="DUF2157"/>
    <property type="match status" value="1"/>
</dbReference>
<organism evidence="3 4">
    <name type="scientific">Nocardioides mangrovi</name>
    <dbReference type="NCBI Taxonomy" id="2874580"/>
    <lineage>
        <taxon>Bacteria</taxon>
        <taxon>Bacillati</taxon>
        <taxon>Actinomycetota</taxon>
        <taxon>Actinomycetes</taxon>
        <taxon>Propionibacteriales</taxon>
        <taxon>Nocardioidaceae</taxon>
        <taxon>Nocardioides</taxon>
    </lineage>
</organism>